<protein>
    <submittedName>
        <fullName evidence="1">Uncharacterized protein</fullName>
    </submittedName>
</protein>
<proteinExistence type="predicted"/>
<keyword evidence="2" id="KW-1185">Reference proteome</keyword>
<organism evidence="1 2">
    <name type="scientific">Piloderma croceum (strain F 1598)</name>
    <dbReference type="NCBI Taxonomy" id="765440"/>
    <lineage>
        <taxon>Eukaryota</taxon>
        <taxon>Fungi</taxon>
        <taxon>Dikarya</taxon>
        <taxon>Basidiomycota</taxon>
        <taxon>Agaricomycotina</taxon>
        <taxon>Agaricomycetes</taxon>
        <taxon>Agaricomycetidae</taxon>
        <taxon>Atheliales</taxon>
        <taxon>Atheliaceae</taxon>
        <taxon>Piloderma</taxon>
    </lineage>
</organism>
<reference evidence="1 2" key="1">
    <citation type="submission" date="2014-04" db="EMBL/GenBank/DDBJ databases">
        <authorList>
            <consortium name="DOE Joint Genome Institute"/>
            <person name="Kuo A."/>
            <person name="Tarkka M."/>
            <person name="Buscot F."/>
            <person name="Kohler A."/>
            <person name="Nagy L.G."/>
            <person name="Floudas D."/>
            <person name="Copeland A."/>
            <person name="Barry K.W."/>
            <person name="Cichocki N."/>
            <person name="Veneault-Fourrey C."/>
            <person name="LaButti K."/>
            <person name="Lindquist E.A."/>
            <person name="Lipzen A."/>
            <person name="Lundell T."/>
            <person name="Morin E."/>
            <person name="Murat C."/>
            <person name="Sun H."/>
            <person name="Tunlid A."/>
            <person name="Henrissat B."/>
            <person name="Grigoriev I.V."/>
            <person name="Hibbett D.S."/>
            <person name="Martin F."/>
            <person name="Nordberg H.P."/>
            <person name="Cantor M.N."/>
            <person name="Hua S.X."/>
        </authorList>
    </citation>
    <scope>NUCLEOTIDE SEQUENCE [LARGE SCALE GENOMIC DNA]</scope>
    <source>
        <strain evidence="1 2">F 1598</strain>
    </source>
</reference>
<evidence type="ECO:0000313" key="1">
    <source>
        <dbReference type="EMBL" id="KIM77983.1"/>
    </source>
</evidence>
<accession>A0A0C3AVH2</accession>
<dbReference type="Proteomes" id="UP000054166">
    <property type="component" value="Unassembled WGS sequence"/>
</dbReference>
<reference evidence="2" key="2">
    <citation type="submission" date="2015-01" db="EMBL/GenBank/DDBJ databases">
        <title>Evolutionary Origins and Diversification of the Mycorrhizal Mutualists.</title>
        <authorList>
            <consortium name="DOE Joint Genome Institute"/>
            <consortium name="Mycorrhizal Genomics Consortium"/>
            <person name="Kohler A."/>
            <person name="Kuo A."/>
            <person name="Nagy L.G."/>
            <person name="Floudas D."/>
            <person name="Copeland A."/>
            <person name="Barry K.W."/>
            <person name="Cichocki N."/>
            <person name="Veneault-Fourrey C."/>
            <person name="LaButti K."/>
            <person name="Lindquist E.A."/>
            <person name="Lipzen A."/>
            <person name="Lundell T."/>
            <person name="Morin E."/>
            <person name="Murat C."/>
            <person name="Riley R."/>
            <person name="Ohm R."/>
            <person name="Sun H."/>
            <person name="Tunlid A."/>
            <person name="Henrissat B."/>
            <person name="Grigoriev I.V."/>
            <person name="Hibbett D.S."/>
            <person name="Martin F."/>
        </authorList>
    </citation>
    <scope>NUCLEOTIDE SEQUENCE [LARGE SCALE GENOMIC DNA]</scope>
    <source>
        <strain evidence="2">F 1598</strain>
    </source>
</reference>
<dbReference type="EMBL" id="KN833020">
    <property type="protein sequence ID" value="KIM77983.1"/>
    <property type="molecule type" value="Genomic_DNA"/>
</dbReference>
<name>A0A0C3AVH2_PILCF</name>
<dbReference type="InParanoid" id="A0A0C3AVH2"/>
<dbReference type="HOGENOM" id="CLU_2050506_0_0_1"/>
<dbReference type="STRING" id="765440.A0A0C3AVH2"/>
<sequence>MSAQAKFAVLKQDSPSKVPLLLPGNMTSGIMYAYEHACLEYFNTKDIVAEKQAPKVLPRLHDNCIMDWVTVHHEHLIKLTFPKLMEEFKIHKDWEDIMCIELLQPNWNSSTFWDFSVAVQ</sequence>
<dbReference type="AlphaFoldDB" id="A0A0C3AVH2"/>
<evidence type="ECO:0000313" key="2">
    <source>
        <dbReference type="Proteomes" id="UP000054166"/>
    </source>
</evidence>
<gene>
    <name evidence="1" type="ORF">PILCRDRAFT_11642</name>
</gene>